<sequence>MCPLLSKLAREIESSRNEMIQLATQSSLTDHTVIDASTKLDSLLNTYNILMNKKN</sequence>
<name>A0A417YMM2_9BACI</name>
<dbReference type="PANTHER" id="PTHR41263">
    <property type="entry name" value="ASPARTYL-PHOSPHATE PHOSPHATASE YISI"/>
    <property type="match status" value="1"/>
</dbReference>
<dbReference type="Proteomes" id="UP000284416">
    <property type="component" value="Unassembled WGS sequence"/>
</dbReference>
<dbReference type="GO" id="GO:0046983">
    <property type="term" value="F:protein dimerization activity"/>
    <property type="evidence" value="ECO:0007669"/>
    <property type="project" value="InterPro"/>
</dbReference>
<dbReference type="EMBL" id="QWEG01000014">
    <property type="protein sequence ID" value="RHW34803.1"/>
    <property type="molecule type" value="Genomic_DNA"/>
</dbReference>
<gene>
    <name evidence="1" type="ORF">D1B31_19235</name>
</gene>
<comment type="caution">
    <text evidence="1">The sequence shown here is derived from an EMBL/GenBank/DDBJ whole genome shotgun (WGS) entry which is preliminary data.</text>
</comment>
<dbReference type="GO" id="GO:0043937">
    <property type="term" value="P:regulation of sporulation"/>
    <property type="evidence" value="ECO:0007669"/>
    <property type="project" value="InterPro"/>
</dbReference>
<keyword evidence="2" id="KW-1185">Reference proteome</keyword>
<dbReference type="InterPro" id="IPR018540">
    <property type="entry name" value="Spo0E-like"/>
</dbReference>
<dbReference type="PANTHER" id="PTHR41263:SF1">
    <property type="entry name" value="ASPARTYL-PHOSPHATE PHOSPHATASE YISI"/>
    <property type="match status" value="1"/>
</dbReference>
<dbReference type="InterPro" id="IPR036638">
    <property type="entry name" value="HLH_DNA-bd_sf"/>
</dbReference>
<proteinExistence type="predicted"/>
<protein>
    <submittedName>
        <fullName evidence="1">Aspartyl-phosphate phosphatase Spo0E family protein</fullName>
    </submittedName>
</protein>
<dbReference type="Gene3D" id="4.10.280.10">
    <property type="entry name" value="Helix-loop-helix DNA-binding domain"/>
    <property type="match status" value="1"/>
</dbReference>
<accession>A0A417YMM2</accession>
<evidence type="ECO:0000313" key="2">
    <source>
        <dbReference type="Proteomes" id="UP000284416"/>
    </source>
</evidence>
<dbReference type="AlphaFoldDB" id="A0A417YMM2"/>
<organism evidence="1 2">
    <name type="scientific">Neobacillus notoginsengisoli</name>
    <dbReference type="NCBI Taxonomy" id="1578198"/>
    <lineage>
        <taxon>Bacteria</taxon>
        <taxon>Bacillati</taxon>
        <taxon>Bacillota</taxon>
        <taxon>Bacilli</taxon>
        <taxon>Bacillales</taxon>
        <taxon>Bacillaceae</taxon>
        <taxon>Neobacillus</taxon>
    </lineage>
</organism>
<dbReference type="OrthoDB" id="2649371at2"/>
<dbReference type="InterPro" id="IPR037208">
    <property type="entry name" value="Spo0E-like_sf"/>
</dbReference>
<evidence type="ECO:0000313" key="1">
    <source>
        <dbReference type="EMBL" id="RHW34803.1"/>
    </source>
</evidence>
<dbReference type="SUPFAM" id="SSF140500">
    <property type="entry name" value="BAS1536-like"/>
    <property type="match status" value="1"/>
</dbReference>
<dbReference type="Pfam" id="PF09388">
    <property type="entry name" value="SpoOE-like"/>
    <property type="match status" value="1"/>
</dbReference>
<reference evidence="1 2" key="1">
    <citation type="journal article" date="2017" name="Int. J. Syst. Evol. Microbiol.">
        <title>Bacillus notoginsengisoli sp. nov., a novel bacterium isolated from the rhizosphere of Panax notoginseng.</title>
        <authorList>
            <person name="Zhang M.Y."/>
            <person name="Cheng J."/>
            <person name="Cai Y."/>
            <person name="Zhang T.Y."/>
            <person name="Wu Y.Y."/>
            <person name="Manikprabhu D."/>
            <person name="Li W.J."/>
            <person name="Zhang Y.X."/>
        </authorList>
    </citation>
    <scope>NUCLEOTIDE SEQUENCE [LARGE SCALE GENOMIC DNA]</scope>
    <source>
        <strain evidence="1 2">JCM 30743</strain>
    </source>
</reference>
<dbReference type="InterPro" id="IPR053028">
    <property type="entry name" value="Spo0E-like_phosphatase"/>
</dbReference>